<proteinExistence type="predicted"/>
<accession>A0A976R6T7</accession>
<protein>
    <submittedName>
        <fullName evidence="1">Uncharacterized protein</fullName>
    </submittedName>
</protein>
<evidence type="ECO:0000313" key="1">
    <source>
        <dbReference type="EMBL" id="UPW40829.1"/>
    </source>
</evidence>
<sequence length="98" mass="11176">MYKIKHRPQNNHIFLTEIISALTTNGNDCEEIEDACLIPRGYLRHLIDHPNEVRLTDVALVAAVTRRDVFFHVYDSDSLEKSSAMSECCEELSNPLNS</sequence>
<organism evidence="1">
    <name type="scientific">Sigmofec virus UA08Rod_6581</name>
    <dbReference type="NCBI Taxonomy" id="2929235"/>
    <lineage>
        <taxon>Viruses</taxon>
        <taxon>Monodnaviria</taxon>
        <taxon>Sangervirae</taxon>
        <taxon>Phixviricota</taxon>
        <taxon>Malgrandaviricetes</taxon>
        <taxon>Petitvirales</taxon>
        <taxon>Microviridae</taxon>
    </lineage>
</organism>
<name>A0A976R6T7_9VIRU</name>
<reference evidence="1" key="1">
    <citation type="submission" date="2022-02" db="EMBL/GenBank/DDBJ databases">
        <title>Towards deciphering the DNA virus diversity associated with rodent species in the families Cricetidae and Heteromyidae.</title>
        <authorList>
            <person name="Lund M."/>
            <person name="Larsen B.B."/>
            <person name="Gryseels S."/>
            <person name="Kraberger S."/>
            <person name="Rowsey D.M."/>
            <person name="Steger L."/>
            <person name="Yule K.M."/>
            <person name="Upham N.S."/>
            <person name="Worobey M."/>
            <person name="Van Doorslaer K."/>
            <person name="Varsani A."/>
        </authorList>
    </citation>
    <scope>NUCLEOTIDE SEQUENCE</scope>
    <source>
        <strain evidence="1">UA08Rod_6581</strain>
    </source>
</reference>
<dbReference type="EMBL" id="OM869504">
    <property type="protein sequence ID" value="UPW40829.1"/>
    <property type="molecule type" value="Genomic_DNA"/>
</dbReference>